<dbReference type="EMBL" id="CACTIH010002033">
    <property type="protein sequence ID" value="CAA2971994.1"/>
    <property type="molecule type" value="Genomic_DNA"/>
</dbReference>
<reference evidence="1 2" key="1">
    <citation type="submission" date="2019-12" db="EMBL/GenBank/DDBJ databases">
        <authorList>
            <person name="Alioto T."/>
            <person name="Alioto T."/>
            <person name="Gomez Garrido J."/>
        </authorList>
    </citation>
    <scope>NUCLEOTIDE SEQUENCE [LARGE SCALE GENOMIC DNA]</scope>
</reference>
<gene>
    <name evidence="1" type="ORF">OLEA9_A088611</name>
</gene>
<accession>A0A8S0R0X7</accession>
<protein>
    <submittedName>
        <fullName evidence="1">Uncharacterized protein</fullName>
    </submittedName>
</protein>
<proteinExistence type="predicted"/>
<organism evidence="1 2">
    <name type="scientific">Olea europaea subsp. europaea</name>
    <dbReference type="NCBI Taxonomy" id="158383"/>
    <lineage>
        <taxon>Eukaryota</taxon>
        <taxon>Viridiplantae</taxon>
        <taxon>Streptophyta</taxon>
        <taxon>Embryophyta</taxon>
        <taxon>Tracheophyta</taxon>
        <taxon>Spermatophyta</taxon>
        <taxon>Magnoliopsida</taxon>
        <taxon>eudicotyledons</taxon>
        <taxon>Gunneridae</taxon>
        <taxon>Pentapetalae</taxon>
        <taxon>asterids</taxon>
        <taxon>lamiids</taxon>
        <taxon>Lamiales</taxon>
        <taxon>Oleaceae</taxon>
        <taxon>Oleeae</taxon>
        <taxon>Olea</taxon>
    </lineage>
</organism>
<evidence type="ECO:0000313" key="1">
    <source>
        <dbReference type="EMBL" id="CAA2971994.1"/>
    </source>
</evidence>
<feature type="non-terminal residue" evidence="1">
    <location>
        <position position="78"/>
    </location>
</feature>
<keyword evidence="2" id="KW-1185">Reference proteome</keyword>
<dbReference type="AlphaFoldDB" id="A0A8S0R0X7"/>
<dbReference type="Proteomes" id="UP000594638">
    <property type="component" value="Unassembled WGS sequence"/>
</dbReference>
<comment type="caution">
    <text evidence="1">The sequence shown here is derived from an EMBL/GenBank/DDBJ whole genome shotgun (WGS) entry which is preliminary data.</text>
</comment>
<dbReference type="Gramene" id="OE9A088611T1">
    <property type="protein sequence ID" value="OE9A088611C1"/>
    <property type="gene ID" value="OE9A088611"/>
</dbReference>
<evidence type="ECO:0000313" key="2">
    <source>
        <dbReference type="Proteomes" id="UP000594638"/>
    </source>
</evidence>
<name>A0A8S0R0X7_OLEEU</name>
<sequence>MAGGVVEIVEVTLNYVPDLLWYKYNIHTLLQVAIKHHREKLFNLLIDATALNTFLAFGLDNAVTGPAFQMQGELQWFK</sequence>